<feature type="region of interest" description="Disordered" evidence="1">
    <location>
        <begin position="1"/>
        <end position="100"/>
    </location>
</feature>
<proteinExistence type="predicted"/>
<keyword evidence="3" id="KW-1185">Reference proteome</keyword>
<evidence type="ECO:0000313" key="3">
    <source>
        <dbReference type="Proteomes" id="UP000007015"/>
    </source>
</evidence>
<organism evidence="2 3">
    <name type="scientific">Oryza sativa subsp. indica</name>
    <name type="common">Rice</name>
    <dbReference type="NCBI Taxonomy" id="39946"/>
    <lineage>
        <taxon>Eukaryota</taxon>
        <taxon>Viridiplantae</taxon>
        <taxon>Streptophyta</taxon>
        <taxon>Embryophyta</taxon>
        <taxon>Tracheophyta</taxon>
        <taxon>Spermatophyta</taxon>
        <taxon>Magnoliopsida</taxon>
        <taxon>Liliopsida</taxon>
        <taxon>Poales</taxon>
        <taxon>Poaceae</taxon>
        <taxon>BOP clade</taxon>
        <taxon>Oryzoideae</taxon>
        <taxon>Oryzeae</taxon>
        <taxon>Oryzinae</taxon>
        <taxon>Oryza</taxon>
        <taxon>Oryza sativa</taxon>
    </lineage>
</organism>
<sequence length="100" mass="10292">METPANHDHGAAAAAAGGSPLETSSGVDGGTTTPVVAKEEEKKREEGRSAAGQRAYGEGVIAPPARRGEEGKSAPATARPLPHEQVPQPADVYNPQLERL</sequence>
<dbReference type="EMBL" id="CM000137">
    <property type="protein sequence ID" value="EAY83357.1"/>
    <property type="molecule type" value="Genomic_DNA"/>
</dbReference>
<dbReference type="Proteomes" id="UP000007015">
    <property type="component" value="Chromosome 12"/>
</dbReference>
<accession>A2ZL73</accession>
<name>A2ZL73_ORYSI</name>
<dbReference type="Gramene" id="BGIOSGA036073-TA">
    <property type="protein sequence ID" value="BGIOSGA036073-PA"/>
    <property type="gene ID" value="BGIOSGA036073"/>
</dbReference>
<evidence type="ECO:0000256" key="1">
    <source>
        <dbReference type="SAM" id="MobiDB-lite"/>
    </source>
</evidence>
<gene>
    <name evidence="2" type="ORF">OsI_38573</name>
</gene>
<dbReference type="OMA" id="TPANHDH"/>
<evidence type="ECO:0000313" key="2">
    <source>
        <dbReference type="EMBL" id="EAY83357.1"/>
    </source>
</evidence>
<protein>
    <submittedName>
        <fullName evidence="2">Uncharacterized protein</fullName>
    </submittedName>
</protein>
<dbReference type="AlphaFoldDB" id="A2ZL73"/>
<feature type="compositionally biased region" description="Basic and acidic residues" evidence="1">
    <location>
        <begin position="37"/>
        <end position="48"/>
    </location>
</feature>
<reference evidence="2 3" key="1">
    <citation type="journal article" date="2005" name="PLoS Biol.">
        <title>The genomes of Oryza sativa: a history of duplications.</title>
        <authorList>
            <person name="Yu J."/>
            <person name="Wang J."/>
            <person name="Lin W."/>
            <person name="Li S."/>
            <person name="Li H."/>
            <person name="Zhou J."/>
            <person name="Ni P."/>
            <person name="Dong W."/>
            <person name="Hu S."/>
            <person name="Zeng C."/>
            <person name="Zhang J."/>
            <person name="Zhang Y."/>
            <person name="Li R."/>
            <person name="Xu Z."/>
            <person name="Li S."/>
            <person name="Li X."/>
            <person name="Zheng H."/>
            <person name="Cong L."/>
            <person name="Lin L."/>
            <person name="Yin J."/>
            <person name="Geng J."/>
            <person name="Li G."/>
            <person name="Shi J."/>
            <person name="Liu J."/>
            <person name="Lv H."/>
            <person name="Li J."/>
            <person name="Wang J."/>
            <person name="Deng Y."/>
            <person name="Ran L."/>
            <person name="Shi X."/>
            <person name="Wang X."/>
            <person name="Wu Q."/>
            <person name="Li C."/>
            <person name="Ren X."/>
            <person name="Wang J."/>
            <person name="Wang X."/>
            <person name="Li D."/>
            <person name="Liu D."/>
            <person name="Zhang X."/>
            <person name="Ji Z."/>
            <person name="Zhao W."/>
            <person name="Sun Y."/>
            <person name="Zhang Z."/>
            <person name="Bao J."/>
            <person name="Han Y."/>
            <person name="Dong L."/>
            <person name="Ji J."/>
            <person name="Chen P."/>
            <person name="Wu S."/>
            <person name="Liu J."/>
            <person name="Xiao Y."/>
            <person name="Bu D."/>
            <person name="Tan J."/>
            <person name="Yang L."/>
            <person name="Ye C."/>
            <person name="Zhang J."/>
            <person name="Xu J."/>
            <person name="Zhou Y."/>
            <person name="Yu Y."/>
            <person name="Zhang B."/>
            <person name="Zhuang S."/>
            <person name="Wei H."/>
            <person name="Liu B."/>
            <person name="Lei M."/>
            <person name="Yu H."/>
            <person name="Li Y."/>
            <person name="Xu H."/>
            <person name="Wei S."/>
            <person name="He X."/>
            <person name="Fang L."/>
            <person name="Zhang Z."/>
            <person name="Zhang Y."/>
            <person name="Huang X."/>
            <person name="Su Z."/>
            <person name="Tong W."/>
            <person name="Li J."/>
            <person name="Tong Z."/>
            <person name="Li S."/>
            <person name="Ye J."/>
            <person name="Wang L."/>
            <person name="Fang L."/>
            <person name="Lei T."/>
            <person name="Chen C."/>
            <person name="Chen H."/>
            <person name="Xu Z."/>
            <person name="Li H."/>
            <person name="Huang H."/>
            <person name="Zhang F."/>
            <person name="Xu H."/>
            <person name="Li N."/>
            <person name="Zhao C."/>
            <person name="Li S."/>
            <person name="Dong L."/>
            <person name="Huang Y."/>
            <person name="Li L."/>
            <person name="Xi Y."/>
            <person name="Qi Q."/>
            <person name="Li W."/>
            <person name="Zhang B."/>
            <person name="Hu W."/>
            <person name="Zhang Y."/>
            <person name="Tian X."/>
            <person name="Jiao Y."/>
            <person name="Liang X."/>
            <person name="Jin J."/>
            <person name="Gao L."/>
            <person name="Zheng W."/>
            <person name="Hao B."/>
            <person name="Liu S."/>
            <person name="Wang W."/>
            <person name="Yuan L."/>
            <person name="Cao M."/>
            <person name="McDermott J."/>
            <person name="Samudrala R."/>
            <person name="Wang J."/>
            <person name="Wong G.K."/>
            <person name="Yang H."/>
        </authorList>
    </citation>
    <scope>NUCLEOTIDE SEQUENCE [LARGE SCALE GENOMIC DNA]</scope>
    <source>
        <strain evidence="3">cv. 93-11</strain>
    </source>
</reference>
<feature type="compositionally biased region" description="Basic and acidic residues" evidence="1">
    <location>
        <begin position="1"/>
        <end position="10"/>
    </location>
</feature>
<dbReference type="HOGENOM" id="CLU_166542_0_0_1"/>
<feature type="compositionally biased region" description="Polar residues" evidence="1">
    <location>
        <begin position="21"/>
        <end position="34"/>
    </location>
</feature>